<evidence type="ECO:0000313" key="1">
    <source>
        <dbReference type="EMBL" id="RDI66294.1"/>
    </source>
</evidence>
<dbReference type="EMBL" id="QQBC01000004">
    <property type="protein sequence ID" value="RDI66294.1"/>
    <property type="molecule type" value="Genomic_DNA"/>
</dbReference>
<proteinExistence type="predicted"/>
<name>A0A370IA67_9NOCA</name>
<gene>
    <name evidence="1" type="ORF">DFR76_10440</name>
</gene>
<dbReference type="RefSeq" id="WP_067999747.1">
    <property type="nucleotide sequence ID" value="NZ_QQBC01000004.1"/>
</dbReference>
<protein>
    <submittedName>
        <fullName evidence="1">Uncharacterized protein</fullName>
    </submittedName>
</protein>
<dbReference type="STRING" id="1210086.GCA_001613105_04011"/>
<reference evidence="1 2" key="1">
    <citation type="submission" date="2018-07" db="EMBL/GenBank/DDBJ databases">
        <title>Genomic Encyclopedia of Type Strains, Phase IV (KMG-IV): sequencing the most valuable type-strain genomes for metagenomic binning, comparative biology and taxonomic classification.</title>
        <authorList>
            <person name="Goeker M."/>
        </authorList>
    </citation>
    <scope>NUCLEOTIDE SEQUENCE [LARGE SCALE GENOMIC DNA]</scope>
    <source>
        <strain evidence="1 2">DSM 44290</strain>
    </source>
</reference>
<evidence type="ECO:0000313" key="2">
    <source>
        <dbReference type="Proteomes" id="UP000254869"/>
    </source>
</evidence>
<keyword evidence="2" id="KW-1185">Reference proteome</keyword>
<dbReference type="AlphaFoldDB" id="A0A370IA67"/>
<dbReference type="Proteomes" id="UP000254869">
    <property type="component" value="Unassembled WGS sequence"/>
</dbReference>
<accession>A0A370IA67</accession>
<comment type="caution">
    <text evidence="1">The sequence shown here is derived from an EMBL/GenBank/DDBJ whole genome shotgun (WGS) entry which is preliminary data.</text>
</comment>
<organism evidence="1 2">
    <name type="scientific">Nocardia pseudobrasiliensis</name>
    <dbReference type="NCBI Taxonomy" id="45979"/>
    <lineage>
        <taxon>Bacteria</taxon>
        <taxon>Bacillati</taxon>
        <taxon>Actinomycetota</taxon>
        <taxon>Actinomycetes</taxon>
        <taxon>Mycobacteriales</taxon>
        <taxon>Nocardiaceae</taxon>
        <taxon>Nocardia</taxon>
    </lineage>
</organism>
<sequence>MAIGVFIYIDSDGHRRTLTDPVDTIAYNVQMWIDAEVVNDTDTTAWLHEQEDGDGCCHPLAPGDRVQPGEFVASVVFS</sequence>